<keyword evidence="3" id="KW-1185">Reference proteome</keyword>
<keyword evidence="1" id="KW-1133">Transmembrane helix</keyword>
<sequence length="346" mass="36255">MRRAVRLASWLLPPLVAVWVFLANPFGAAMLERGIDEIARALDRAVAGAVSSGELERTLAEAVAVGDARRADALLTLAERRDVSLPTELEAEAATLAGRNDDWLATGKSCALCAYEVAECRSLSQLAVCALPLEMTPAGDANALRRQVGVYASGGEVDRLEVGLALTGLAATAAVLMTAGSSATVKAGATAARLANRLGTLTPGLRTALRSAGDVPVRWDRLNDFALRRVPLEAVTDVGALQRLGGMAADAGRVAEHSSVADALVLVRYADTPSELARLARVTEATGEEARGLFALLGKSRVMRATLRLPRRVLALHAMLAGAVAWLLSTLAGMALGRVARLGRRL</sequence>
<dbReference type="OrthoDB" id="7774819at2"/>
<keyword evidence="1" id="KW-0472">Membrane</keyword>
<evidence type="ECO:0000313" key="3">
    <source>
        <dbReference type="Proteomes" id="UP000186559"/>
    </source>
</evidence>
<keyword evidence="1" id="KW-0812">Transmembrane</keyword>
<name>A0A1U7D295_9RHOB</name>
<dbReference type="RefSeq" id="WP_076622638.1">
    <property type="nucleotide sequence ID" value="NZ_BMEW01000003.1"/>
</dbReference>
<organism evidence="2 3">
    <name type="scientific">Salipiger profundus</name>
    <dbReference type="NCBI Taxonomy" id="1229727"/>
    <lineage>
        <taxon>Bacteria</taxon>
        <taxon>Pseudomonadati</taxon>
        <taxon>Pseudomonadota</taxon>
        <taxon>Alphaproteobacteria</taxon>
        <taxon>Rhodobacterales</taxon>
        <taxon>Roseobacteraceae</taxon>
        <taxon>Salipiger</taxon>
    </lineage>
</organism>
<evidence type="ECO:0000256" key="1">
    <source>
        <dbReference type="SAM" id="Phobius"/>
    </source>
</evidence>
<reference evidence="2 3" key="1">
    <citation type="submission" date="2016-03" db="EMBL/GenBank/DDBJ databases">
        <title>Deep-sea bacteria in the southern Pacific.</title>
        <authorList>
            <person name="Tang K."/>
        </authorList>
    </citation>
    <scope>NUCLEOTIDE SEQUENCE [LARGE SCALE GENOMIC DNA]</scope>
    <source>
        <strain evidence="2 3">JLT2016</strain>
    </source>
</reference>
<gene>
    <name evidence="2" type="ORF">Ga0080559_TMP1409</name>
</gene>
<proteinExistence type="predicted"/>
<dbReference type="Proteomes" id="UP000186559">
    <property type="component" value="Chromosome"/>
</dbReference>
<protein>
    <submittedName>
        <fullName evidence="2">Uncharacterized protein</fullName>
    </submittedName>
</protein>
<dbReference type="STRING" id="1229727.Ga0080559_TMP1409"/>
<dbReference type="KEGG" id="tpro:Ga0080559_TMP1409"/>
<dbReference type="AlphaFoldDB" id="A0A1U7D295"/>
<accession>A0A1U7D295</accession>
<feature type="transmembrane region" description="Helical" evidence="1">
    <location>
        <begin position="314"/>
        <end position="336"/>
    </location>
</feature>
<dbReference type="EMBL" id="CP014796">
    <property type="protein sequence ID" value="APX22205.1"/>
    <property type="molecule type" value="Genomic_DNA"/>
</dbReference>
<evidence type="ECO:0000313" key="2">
    <source>
        <dbReference type="EMBL" id="APX22205.1"/>
    </source>
</evidence>